<dbReference type="GO" id="GO:0032993">
    <property type="term" value="C:protein-DNA complex"/>
    <property type="evidence" value="ECO:0007669"/>
    <property type="project" value="TreeGrafter"/>
</dbReference>
<name>A0A2S7D319_9XANT</name>
<comment type="subcellular location">
    <subcellularLocation>
        <location evidence="1">Cytoplasm</location>
        <location evidence="1">Nucleoid</location>
    </subcellularLocation>
</comment>
<evidence type="ECO:0000256" key="5">
    <source>
        <dbReference type="SAM" id="MobiDB-lite"/>
    </source>
</evidence>
<organism evidence="7 8">
    <name type="scientific">Xanthomonas pisi</name>
    <dbReference type="NCBI Taxonomy" id="56457"/>
    <lineage>
        <taxon>Bacteria</taxon>
        <taxon>Pseudomonadati</taxon>
        <taxon>Pseudomonadota</taxon>
        <taxon>Gammaproteobacteria</taxon>
        <taxon>Lysobacterales</taxon>
        <taxon>Lysobacteraceae</taxon>
        <taxon>Xanthomonas</taxon>
    </lineage>
</organism>
<evidence type="ECO:0000259" key="6">
    <source>
        <dbReference type="SMART" id="SM00528"/>
    </source>
</evidence>
<evidence type="ECO:0000256" key="4">
    <source>
        <dbReference type="ARBA" id="ARBA00023125"/>
    </source>
</evidence>
<dbReference type="SMART" id="SM00528">
    <property type="entry name" value="HNS"/>
    <property type="match status" value="1"/>
</dbReference>
<keyword evidence="4 7" id="KW-0238">DNA-binding</keyword>
<evidence type="ECO:0000256" key="1">
    <source>
        <dbReference type="ARBA" id="ARBA00004453"/>
    </source>
</evidence>
<feature type="region of interest" description="Disordered" evidence="5">
    <location>
        <begin position="129"/>
        <end position="154"/>
    </location>
</feature>
<dbReference type="Pfam" id="PF00816">
    <property type="entry name" value="Histone_HNS"/>
    <property type="match status" value="1"/>
</dbReference>
<protein>
    <submittedName>
        <fullName evidence="7">DNA-binding protein</fullName>
    </submittedName>
</protein>
<dbReference type="GO" id="GO:0005829">
    <property type="term" value="C:cytosol"/>
    <property type="evidence" value="ECO:0007669"/>
    <property type="project" value="TreeGrafter"/>
</dbReference>
<feature type="compositionally biased region" description="Low complexity" evidence="5">
    <location>
        <begin position="59"/>
        <end position="75"/>
    </location>
</feature>
<keyword evidence="8" id="KW-1185">Reference proteome</keyword>
<feature type="region of interest" description="Disordered" evidence="5">
    <location>
        <begin position="59"/>
        <end position="102"/>
    </location>
</feature>
<evidence type="ECO:0000313" key="7">
    <source>
        <dbReference type="EMBL" id="PPU68232.1"/>
    </source>
</evidence>
<accession>A0A2S7D319</accession>
<feature type="domain" description="DNA-binding protein H-NS-like C-terminal" evidence="6">
    <location>
        <begin position="77"/>
        <end position="122"/>
    </location>
</feature>
<comment type="caution">
    <text evidence="7">The sequence shown here is derived from an EMBL/GenBank/DDBJ whole genome shotgun (WGS) entry which is preliminary data.</text>
</comment>
<reference evidence="8" key="1">
    <citation type="submission" date="2016-08" db="EMBL/GenBank/DDBJ databases">
        <authorList>
            <person name="Merda D."/>
            <person name="Briand M."/>
            <person name="Taghouti G."/>
            <person name="Carrere S."/>
            <person name="Gouzy J."/>
            <person name="Portier P."/>
            <person name="Jacques M.-A."/>
            <person name="Fischer-Le Saux M."/>
        </authorList>
    </citation>
    <scope>NUCLEOTIDE SEQUENCE [LARGE SCALE GENOMIC DNA]</scope>
    <source>
        <strain evidence="8">CFBP4643</strain>
    </source>
</reference>
<dbReference type="AlphaFoldDB" id="A0A2S7D319"/>
<dbReference type="EMBL" id="MDEI01000008">
    <property type="protein sequence ID" value="PPU68232.1"/>
    <property type="molecule type" value="Genomic_DNA"/>
</dbReference>
<keyword evidence="3" id="KW-0963">Cytoplasm</keyword>
<dbReference type="InterPro" id="IPR037150">
    <property type="entry name" value="H-NS_C_dom_sf"/>
</dbReference>
<proteinExistence type="inferred from homology"/>
<gene>
    <name evidence="7" type="ORF">XpiCFBP4643_11455</name>
</gene>
<dbReference type="GO" id="GO:0009295">
    <property type="term" value="C:nucleoid"/>
    <property type="evidence" value="ECO:0007669"/>
    <property type="project" value="UniProtKB-SubCell"/>
</dbReference>
<dbReference type="Proteomes" id="UP000238191">
    <property type="component" value="Unassembled WGS sequence"/>
</dbReference>
<dbReference type="RefSeq" id="WP_046963297.1">
    <property type="nucleotide sequence ID" value="NZ_MDEI01000008.1"/>
</dbReference>
<dbReference type="PANTHER" id="PTHR38097:SF2">
    <property type="entry name" value="DNA-BINDING PROTEIN STPA"/>
    <property type="match status" value="1"/>
</dbReference>
<comment type="similarity">
    <text evidence="2">Belongs to the histone-like protein H-NS family.</text>
</comment>
<evidence type="ECO:0000256" key="2">
    <source>
        <dbReference type="ARBA" id="ARBA00010610"/>
    </source>
</evidence>
<evidence type="ECO:0000256" key="3">
    <source>
        <dbReference type="ARBA" id="ARBA00022490"/>
    </source>
</evidence>
<dbReference type="OrthoDB" id="5297879at2"/>
<dbReference type="PANTHER" id="PTHR38097">
    <property type="match status" value="1"/>
</dbReference>
<feature type="compositionally biased region" description="Basic residues" evidence="5">
    <location>
        <begin position="132"/>
        <end position="154"/>
    </location>
</feature>
<dbReference type="GO" id="GO:0003681">
    <property type="term" value="F:bent DNA binding"/>
    <property type="evidence" value="ECO:0007669"/>
    <property type="project" value="TreeGrafter"/>
</dbReference>
<dbReference type="GO" id="GO:0000976">
    <property type="term" value="F:transcription cis-regulatory region binding"/>
    <property type="evidence" value="ECO:0007669"/>
    <property type="project" value="TreeGrafter"/>
</dbReference>
<dbReference type="InterPro" id="IPR027444">
    <property type="entry name" value="H-NS_C_dom"/>
</dbReference>
<dbReference type="Gene3D" id="4.10.430.10">
    <property type="entry name" value="Histone-like protein H-NS, C-terminal domain"/>
    <property type="match status" value="1"/>
</dbReference>
<dbReference type="GO" id="GO:0001217">
    <property type="term" value="F:DNA-binding transcription repressor activity"/>
    <property type="evidence" value="ECO:0007669"/>
    <property type="project" value="TreeGrafter"/>
</dbReference>
<dbReference type="FunFam" id="4.10.430.10:FF:000002">
    <property type="entry name" value="DNA-binding protein"/>
    <property type="match status" value="1"/>
</dbReference>
<sequence>MSIDLSGLSAKQLGALIKNAKKQQTVVAKRAPIAKVRTQLTRAAKAQGYSIEELFGTAASAGPGRPAAAGKPGPRAGRKLGKVAPKYRNPSNAQETWTGRGKQPRWLAELTAAGKKVEDFLISKVGGVAKKASAKKAAPRKTATKRATKKSKAA</sequence>
<dbReference type="GO" id="GO:0003680">
    <property type="term" value="F:minor groove of adenine-thymine-rich DNA binding"/>
    <property type="evidence" value="ECO:0007669"/>
    <property type="project" value="TreeGrafter"/>
</dbReference>
<evidence type="ECO:0000313" key="8">
    <source>
        <dbReference type="Proteomes" id="UP000238191"/>
    </source>
</evidence>
<dbReference type="SUPFAM" id="SSF81273">
    <property type="entry name" value="H-NS histone-like proteins"/>
    <property type="match status" value="1"/>
</dbReference>